<keyword evidence="1" id="KW-0813">Transport</keyword>
<dbReference type="AlphaFoldDB" id="A0AAW5EU55"/>
<reference evidence="6" key="2">
    <citation type="submission" date="2022-03" db="EMBL/GenBank/DDBJ databases">
        <authorList>
            <person name="Ryngajllo M."/>
            <person name="Jacek P."/>
            <person name="Kubiak K."/>
        </authorList>
    </citation>
    <scope>NUCLEOTIDE SEQUENCE</scope>
    <source>
        <strain evidence="6">SI1</strain>
    </source>
</reference>
<evidence type="ECO:0000259" key="5">
    <source>
        <dbReference type="PROSITE" id="PS50893"/>
    </source>
</evidence>
<organism evidence="6 7">
    <name type="scientific">Novacetimonas hansenii</name>
    <name type="common">Komagataeibacter hansenii</name>
    <dbReference type="NCBI Taxonomy" id="436"/>
    <lineage>
        <taxon>Bacteria</taxon>
        <taxon>Pseudomonadati</taxon>
        <taxon>Pseudomonadota</taxon>
        <taxon>Alphaproteobacteria</taxon>
        <taxon>Acetobacterales</taxon>
        <taxon>Acetobacteraceae</taxon>
        <taxon>Novacetimonas</taxon>
    </lineage>
</organism>
<dbReference type="FunFam" id="3.40.50.300:FF:000425">
    <property type="entry name" value="Probable ABC transporter, ATP-binding subunit"/>
    <property type="match status" value="1"/>
</dbReference>
<dbReference type="Gene3D" id="3.40.50.300">
    <property type="entry name" value="P-loop containing nucleotide triphosphate hydrolases"/>
    <property type="match status" value="1"/>
</dbReference>
<dbReference type="GO" id="GO:0015697">
    <property type="term" value="P:quaternary ammonium group transport"/>
    <property type="evidence" value="ECO:0007669"/>
    <property type="project" value="UniProtKB-ARBA"/>
</dbReference>
<proteinExistence type="predicted"/>
<dbReference type="PROSITE" id="PS50893">
    <property type="entry name" value="ABC_TRANSPORTER_2"/>
    <property type="match status" value="1"/>
</dbReference>
<evidence type="ECO:0000256" key="2">
    <source>
        <dbReference type="ARBA" id="ARBA00022741"/>
    </source>
</evidence>
<reference evidence="6" key="1">
    <citation type="journal article" date="2021" name="Polymers (Basel)">
        <title>Highly Stretchable Bacterial Cellulose Produced by Komagataeibacter hansenii SI1.</title>
        <authorList>
            <person name="Cielecka I."/>
            <person name="Ryngajllo M."/>
            <person name="Maniukiewicz W."/>
            <person name="Bielecki S."/>
        </authorList>
    </citation>
    <scope>NUCLEOTIDE SEQUENCE</scope>
    <source>
        <strain evidence="6">SI1</strain>
    </source>
</reference>
<dbReference type="Proteomes" id="UP001202887">
    <property type="component" value="Unassembled WGS sequence"/>
</dbReference>
<dbReference type="InterPro" id="IPR027417">
    <property type="entry name" value="P-loop_NTPase"/>
</dbReference>
<dbReference type="PANTHER" id="PTHR42781">
    <property type="entry name" value="SPERMIDINE/PUTRESCINE IMPORT ATP-BINDING PROTEIN POTA"/>
    <property type="match status" value="1"/>
</dbReference>
<comment type="caution">
    <text evidence="6">The sequence shown here is derived from an EMBL/GenBank/DDBJ whole genome shotgun (WGS) entry which is preliminary data.</text>
</comment>
<dbReference type="RefSeq" id="WP_247067672.1">
    <property type="nucleotide sequence ID" value="NZ_CP094848.1"/>
</dbReference>
<feature type="region of interest" description="Disordered" evidence="4">
    <location>
        <begin position="342"/>
        <end position="366"/>
    </location>
</feature>
<dbReference type="GO" id="GO:0016887">
    <property type="term" value="F:ATP hydrolysis activity"/>
    <property type="evidence" value="ECO:0007669"/>
    <property type="project" value="InterPro"/>
</dbReference>
<sequence>MSVRLEHLVRRVGGRPIVDDISLEVETGSFTALLGPSGAGKTSLLRIIAGLDGHDAGCVFLNGARVDMLEARSRNIGFMFQNYALFDHMTVARNIAFGLSIRPRKIRPTRAQIAARVEELLDLMHLPGMGGRYPHELSGGQRQRVALARALATGPRVLLLDEPFGALDPLVRRSIRGWLRDVHDRLGLTTILVTHDRNEACELADTIALMRDGRIVQSGTPQQLRDAPATPFAMAFMQDVTHLPGRVAAGLFIADLPDMRPVPAQGPDGRAELLVRAGDVRLLPGQGAATAWLRQTYGPIGTFDVMSGPDTLRLDALIPPGAARIVVNCALDASAGRVARDGQWLGGAGDGGDSDDNDDGEMTDPACIAPVVANLSKP</sequence>
<evidence type="ECO:0000256" key="3">
    <source>
        <dbReference type="ARBA" id="ARBA00022840"/>
    </source>
</evidence>
<dbReference type="PROSITE" id="PS00211">
    <property type="entry name" value="ABC_TRANSPORTER_1"/>
    <property type="match status" value="1"/>
</dbReference>
<name>A0AAW5EU55_NOVHA</name>
<evidence type="ECO:0000256" key="4">
    <source>
        <dbReference type="SAM" id="MobiDB-lite"/>
    </source>
</evidence>
<feature type="domain" description="ABC transporter" evidence="5">
    <location>
        <begin position="3"/>
        <end position="237"/>
    </location>
</feature>
<feature type="compositionally biased region" description="Acidic residues" evidence="4">
    <location>
        <begin position="352"/>
        <end position="362"/>
    </location>
</feature>
<dbReference type="InterPro" id="IPR003593">
    <property type="entry name" value="AAA+_ATPase"/>
</dbReference>
<dbReference type="InterPro" id="IPR050093">
    <property type="entry name" value="ABC_SmlMolc_Importer"/>
</dbReference>
<protein>
    <submittedName>
        <fullName evidence="6">ATP-binding cassette domain-containing protein</fullName>
    </submittedName>
</protein>
<dbReference type="InterPro" id="IPR017871">
    <property type="entry name" value="ABC_transporter-like_CS"/>
</dbReference>
<dbReference type="PANTHER" id="PTHR42781:SF4">
    <property type="entry name" value="SPERMIDINE_PUTRESCINE IMPORT ATP-BINDING PROTEIN POTA"/>
    <property type="match status" value="1"/>
</dbReference>
<evidence type="ECO:0000313" key="6">
    <source>
        <dbReference type="EMBL" id="MCJ8355094.1"/>
    </source>
</evidence>
<gene>
    <name evidence="6" type="ORF">K1W68_14030</name>
</gene>
<dbReference type="InterPro" id="IPR003439">
    <property type="entry name" value="ABC_transporter-like_ATP-bd"/>
</dbReference>
<keyword evidence="2" id="KW-0547">Nucleotide-binding</keyword>
<dbReference type="GO" id="GO:0005524">
    <property type="term" value="F:ATP binding"/>
    <property type="evidence" value="ECO:0007669"/>
    <property type="project" value="UniProtKB-KW"/>
</dbReference>
<evidence type="ECO:0000313" key="7">
    <source>
        <dbReference type="Proteomes" id="UP001202887"/>
    </source>
</evidence>
<dbReference type="SMART" id="SM00382">
    <property type="entry name" value="AAA"/>
    <property type="match status" value="1"/>
</dbReference>
<dbReference type="Pfam" id="PF00005">
    <property type="entry name" value="ABC_tran"/>
    <property type="match status" value="1"/>
</dbReference>
<accession>A0AAW5EU55</accession>
<evidence type="ECO:0000256" key="1">
    <source>
        <dbReference type="ARBA" id="ARBA00022448"/>
    </source>
</evidence>
<dbReference type="SUPFAM" id="SSF52540">
    <property type="entry name" value="P-loop containing nucleoside triphosphate hydrolases"/>
    <property type="match status" value="1"/>
</dbReference>
<dbReference type="EMBL" id="JAIBCX010000053">
    <property type="protein sequence ID" value="MCJ8355094.1"/>
    <property type="molecule type" value="Genomic_DNA"/>
</dbReference>
<keyword evidence="3 6" id="KW-0067">ATP-binding</keyword>